<keyword evidence="1" id="KW-1133">Transmembrane helix</keyword>
<feature type="domain" description="DUF8173" evidence="3">
    <location>
        <begin position="221"/>
        <end position="367"/>
    </location>
</feature>
<evidence type="ECO:0000256" key="2">
    <source>
        <dbReference type="SAM" id="SignalP"/>
    </source>
</evidence>
<dbReference type="Proteomes" id="UP000185622">
    <property type="component" value="Chromosome"/>
</dbReference>
<feature type="transmembrane region" description="Helical" evidence="1">
    <location>
        <begin position="258"/>
        <end position="286"/>
    </location>
</feature>
<feature type="transmembrane region" description="Helical" evidence="1">
    <location>
        <begin position="326"/>
        <end position="346"/>
    </location>
</feature>
<sequence length="379" mass="38751">MSRNFLVKSLACLAVALAASVAAAEETQDWRFGGDAYLAGRTVSATGENIHDLFAAGQHVTMGSPITGAAHLAGQNIVIGARVGGDLYAAGQDIDLAAPVAGAATLAGQALTVKGTISGNLRAMGQQVRLEAPVAGSAVIGADEALIDAEISGDLVLGTKTVTWGDGATVTGKVQVYTDTPGEVTVPSSVAPAERVSIHQAKEFEEAKARPAPARNYLIETRDWLGGVLVVGIVATLLAVFAPGLMDRMRRRSLAHPLRAGLAGFVGLSALVGSILLLAMTVIGLVLVPFSLLGVLVLGFGGYIVGIWVIGAWLHDLIGRGQPVTPGECALAAFGGAVIGALIWIIPWVGWLGVMAIFLFGAGAIVLRVTGIGAREAMV</sequence>
<feature type="transmembrane region" description="Helical" evidence="1">
    <location>
        <begin position="224"/>
        <end position="246"/>
    </location>
</feature>
<evidence type="ECO:0000259" key="3">
    <source>
        <dbReference type="Pfam" id="PF26514"/>
    </source>
</evidence>
<keyword evidence="1" id="KW-0472">Membrane</keyword>
<evidence type="ECO:0000256" key="1">
    <source>
        <dbReference type="SAM" id="Phobius"/>
    </source>
</evidence>
<protein>
    <recommendedName>
        <fullName evidence="3">DUF8173 domain-containing protein</fullName>
    </recommendedName>
</protein>
<keyword evidence="2" id="KW-0732">Signal</keyword>
<feature type="chain" id="PRO_5045272892" description="DUF8173 domain-containing protein" evidence="2">
    <location>
        <begin position="25"/>
        <end position="379"/>
    </location>
</feature>
<feature type="transmembrane region" description="Helical" evidence="1">
    <location>
        <begin position="352"/>
        <end position="374"/>
    </location>
</feature>
<keyword evidence="5" id="KW-1185">Reference proteome</keyword>
<feature type="transmembrane region" description="Helical" evidence="1">
    <location>
        <begin position="292"/>
        <end position="314"/>
    </location>
</feature>
<organism evidence="4 5">
    <name type="scientific">Thioclava nitratireducens</name>
    <dbReference type="NCBI Taxonomy" id="1915078"/>
    <lineage>
        <taxon>Bacteria</taxon>
        <taxon>Pseudomonadati</taxon>
        <taxon>Pseudomonadota</taxon>
        <taxon>Alphaproteobacteria</taxon>
        <taxon>Rhodobacterales</taxon>
        <taxon>Paracoccaceae</taxon>
        <taxon>Thioclava</taxon>
    </lineage>
</organism>
<accession>A0ABN4X9S2</accession>
<dbReference type="InterPro" id="IPR058486">
    <property type="entry name" value="DUF8173"/>
</dbReference>
<evidence type="ECO:0000313" key="4">
    <source>
        <dbReference type="EMBL" id="AQS47934.1"/>
    </source>
</evidence>
<name>A0ABN4X9S2_9RHOB</name>
<feature type="signal peptide" evidence="2">
    <location>
        <begin position="1"/>
        <end position="24"/>
    </location>
</feature>
<evidence type="ECO:0000313" key="5">
    <source>
        <dbReference type="Proteomes" id="UP000185622"/>
    </source>
</evidence>
<gene>
    <name evidence="4" type="ORF">BMG03_09010</name>
</gene>
<dbReference type="EMBL" id="CP019437">
    <property type="protein sequence ID" value="AQS47934.1"/>
    <property type="molecule type" value="Genomic_DNA"/>
</dbReference>
<keyword evidence="1" id="KW-0812">Transmembrane</keyword>
<dbReference type="Pfam" id="PF26514">
    <property type="entry name" value="DUF8173"/>
    <property type="match status" value="1"/>
</dbReference>
<dbReference type="RefSeq" id="WP_075774610.1">
    <property type="nucleotide sequence ID" value="NZ_CP019437.1"/>
</dbReference>
<proteinExistence type="predicted"/>
<reference evidence="4 5" key="1">
    <citation type="submission" date="2017-01" db="EMBL/GenBank/DDBJ databases">
        <title>The complete genome sequence of a sulfur-oxidizing marine bacterium Thioclava sp. 25B10_4T.</title>
        <authorList>
            <person name="Liu Y."/>
            <person name="Lai Q."/>
            <person name="Shao Z."/>
        </authorList>
    </citation>
    <scope>NUCLEOTIDE SEQUENCE [LARGE SCALE GENOMIC DNA]</scope>
    <source>
        <strain evidence="4 5">25B10_4</strain>
    </source>
</reference>